<feature type="active site" evidence="4">
    <location>
        <position position="39"/>
    </location>
</feature>
<dbReference type="SUPFAM" id="SSF52738">
    <property type="entry name" value="Methylesterase CheB, C-terminal domain"/>
    <property type="match status" value="1"/>
</dbReference>
<protein>
    <recommendedName>
        <fullName evidence="2">protein-glutamate methylesterase</fullName>
        <ecNumber evidence="2">3.1.1.61</ecNumber>
    </recommendedName>
</protein>
<dbReference type="RefSeq" id="WP_345463678.1">
    <property type="nucleotide sequence ID" value="NZ_BAABRP010000004.1"/>
</dbReference>
<evidence type="ECO:0000256" key="3">
    <source>
        <dbReference type="ARBA" id="ARBA00048267"/>
    </source>
</evidence>
<dbReference type="PANTHER" id="PTHR42872:SF6">
    <property type="entry name" value="PROTEIN-GLUTAMATE METHYLESTERASE_PROTEIN-GLUTAMINE GLUTAMINASE"/>
    <property type="match status" value="1"/>
</dbReference>
<evidence type="ECO:0000256" key="1">
    <source>
        <dbReference type="ARBA" id="ARBA00022801"/>
    </source>
</evidence>
<dbReference type="InterPro" id="IPR011247">
    <property type="entry name" value="Chemotax_prot-Glu_Me-esterase"/>
</dbReference>
<sequence length="351" mass="37931">MAPQRIVVIGASAGGVESLMDLAASLPADFPVPLLVVLHVPAHGPTLLPQILRRCGPLPAAQAEDGEPLLPGRIYVAPPDHHLLVEDGHVAVTRGPKENRFRPSVDTLFRSAAYAYGPAAIGVVLSGTMDDGTSGLWTIKRRGGVTIVQQPEDALFSEMPENALQQVEVDHVVPLGELAALLTRLVRQETGGGEDRMNEEERRRLETEVRIAAEDNAFEQQVMSLGNLSAITCPECHGSLVRLHEGGTVRYRCHTGHAFSVNALLTGTTEAVEDSLWGAIRGLEESTMLLHQLGEHYAGTGNARLAEAFLDQAHEAEERFRQIRQILLRHRPLDSPLIQAGSQAAQDSGLP</sequence>
<evidence type="ECO:0000256" key="4">
    <source>
        <dbReference type="PROSITE-ProRule" id="PRU00050"/>
    </source>
</evidence>
<accession>A0ABP9W7F1</accession>
<comment type="catalytic activity">
    <reaction evidence="3">
        <text>[protein]-L-glutamate 5-O-methyl ester + H2O = L-glutamyl-[protein] + methanol + H(+)</text>
        <dbReference type="Rhea" id="RHEA:23236"/>
        <dbReference type="Rhea" id="RHEA-COMP:10208"/>
        <dbReference type="Rhea" id="RHEA-COMP:10311"/>
        <dbReference type="ChEBI" id="CHEBI:15377"/>
        <dbReference type="ChEBI" id="CHEBI:15378"/>
        <dbReference type="ChEBI" id="CHEBI:17790"/>
        <dbReference type="ChEBI" id="CHEBI:29973"/>
        <dbReference type="ChEBI" id="CHEBI:82795"/>
        <dbReference type="EC" id="3.1.1.61"/>
    </reaction>
</comment>
<evidence type="ECO:0000313" key="6">
    <source>
        <dbReference type="EMBL" id="GAA5512931.1"/>
    </source>
</evidence>
<dbReference type="PROSITE" id="PS50122">
    <property type="entry name" value="CHEB"/>
    <property type="match status" value="1"/>
</dbReference>
<name>A0ABP9W7F1_9DEIO</name>
<proteinExistence type="predicted"/>
<evidence type="ECO:0000313" key="7">
    <source>
        <dbReference type="Proteomes" id="UP001401887"/>
    </source>
</evidence>
<reference evidence="6 7" key="1">
    <citation type="submission" date="2024-02" db="EMBL/GenBank/DDBJ databases">
        <title>Deinococcus carri NBRC 110142.</title>
        <authorList>
            <person name="Ichikawa N."/>
            <person name="Katano-Makiyama Y."/>
            <person name="Hidaka K."/>
        </authorList>
    </citation>
    <scope>NUCLEOTIDE SEQUENCE [LARGE SCALE GENOMIC DNA]</scope>
    <source>
        <strain evidence="6 7">NBRC 110142</strain>
    </source>
</reference>
<organism evidence="6 7">
    <name type="scientific">Deinococcus carri</name>
    <dbReference type="NCBI Taxonomy" id="1211323"/>
    <lineage>
        <taxon>Bacteria</taxon>
        <taxon>Thermotogati</taxon>
        <taxon>Deinococcota</taxon>
        <taxon>Deinococci</taxon>
        <taxon>Deinococcales</taxon>
        <taxon>Deinococcaceae</taxon>
        <taxon>Deinococcus</taxon>
    </lineage>
</organism>
<dbReference type="Pfam" id="PF01339">
    <property type="entry name" value="CheB_methylest"/>
    <property type="match status" value="1"/>
</dbReference>
<dbReference type="Gene3D" id="3.40.50.180">
    <property type="entry name" value="Methylesterase CheB, C-terminal domain"/>
    <property type="match status" value="1"/>
</dbReference>
<gene>
    <name evidence="6" type="primary">cheB_2</name>
    <name evidence="6" type="ORF">Dcar01_01655</name>
</gene>
<dbReference type="EMBL" id="BAABRP010000004">
    <property type="protein sequence ID" value="GAA5512931.1"/>
    <property type="molecule type" value="Genomic_DNA"/>
</dbReference>
<dbReference type="PANTHER" id="PTHR42872">
    <property type="entry name" value="PROTEIN-GLUTAMATE METHYLESTERASE/PROTEIN-GLUTAMINE GLUTAMINASE"/>
    <property type="match status" value="1"/>
</dbReference>
<dbReference type="Proteomes" id="UP001401887">
    <property type="component" value="Unassembled WGS sequence"/>
</dbReference>
<keyword evidence="4" id="KW-0145">Chemotaxis</keyword>
<dbReference type="InterPro" id="IPR000673">
    <property type="entry name" value="Sig_transdc_resp-reg_Me-estase"/>
</dbReference>
<comment type="caution">
    <text evidence="6">The sequence shown here is derived from an EMBL/GenBank/DDBJ whole genome shotgun (WGS) entry which is preliminary data.</text>
</comment>
<dbReference type="PIRSF" id="PIRSF036461">
    <property type="entry name" value="Chmtx_methlestr"/>
    <property type="match status" value="1"/>
</dbReference>
<feature type="domain" description="CheB-type methylesterase" evidence="5">
    <location>
        <begin position="1"/>
        <end position="189"/>
    </location>
</feature>
<dbReference type="EC" id="3.1.1.61" evidence="2"/>
<keyword evidence="7" id="KW-1185">Reference proteome</keyword>
<dbReference type="CDD" id="cd16433">
    <property type="entry name" value="CheB"/>
    <property type="match status" value="1"/>
</dbReference>
<feature type="active site" evidence="4">
    <location>
        <position position="131"/>
    </location>
</feature>
<dbReference type="InterPro" id="IPR035909">
    <property type="entry name" value="CheB_C"/>
</dbReference>
<feature type="active site" evidence="4">
    <location>
        <position position="12"/>
    </location>
</feature>
<evidence type="ECO:0000259" key="5">
    <source>
        <dbReference type="PROSITE" id="PS50122"/>
    </source>
</evidence>
<evidence type="ECO:0000256" key="2">
    <source>
        <dbReference type="ARBA" id="ARBA00039140"/>
    </source>
</evidence>
<keyword evidence="1 4" id="KW-0378">Hydrolase</keyword>